<reference evidence="5 6" key="1">
    <citation type="journal article" date="2006" name="Nature">
        <title>Insights from the genome of the biotrophic fungal plant pathogen Ustilago maydis.</title>
        <authorList>
            <person name="Kamper J."/>
            <person name="Kahmann R."/>
            <person name="Bolker M."/>
            <person name="Ma L.J."/>
            <person name="Brefort T."/>
            <person name="Saville B.J."/>
            <person name="Banuett F."/>
            <person name="Kronstad J.W."/>
            <person name="Gold S.E."/>
            <person name="Muller O."/>
            <person name="Perlin M.H."/>
            <person name="Wosten H.A."/>
            <person name="de Vries R."/>
            <person name="Ruiz-Herrera J."/>
            <person name="Reynaga-Pena C.G."/>
            <person name="Snetselaar K."/>
            <person name="McCann M."/>
            <person name="Perez-Martin J."/>
            <person name="Feldbrugge M."/>
            <person name="Basse C.W."/>
            <person name="Steinberg G."/>
            <person name="Ibeas J.I."/>
            <person name="Holloman W."/>
            <person name="Guzman P."/>
            <person name="Farman M."/>
            <person name="Stajich J.E."/>
            <person name="Sentandreu R."/>
            <person name="Gonzalez-Prieto J.M."/>
            <person name="Kennell J.C."/>
            <person name="Molina L."/>
            <person name="Schirawski J."/>
            <person name="Mendoza-Mendoza A."/>
            <person name="Greilinger D."/>
            <person name="Munch K."/>
            <person name="Rossel N."/>
            <person name="Scherer M."/>
            <person name="Vranes M."/>
            <person name="Ladendorf O."/>
            <person name="Vincon V."/>
            <person name="Fuchs U."/>
            <person name="Sandrock B."/>
            <person name="Meng S."/>
            <person name="Ho E.C."/>
            <person name="Cahill M.J."/>
            <person name="Boyce K.J."/>
            <person name="Klose J."/>
            <person name="Klosterman S.J."/>
            <person name="Deelstra H.J."/>
            <person name="Ortiz-Castellanos L."/>
            <person name="Li W."/>
            <person name="Sanchez-Alonso P."/>
            <person name="Schreier P.H."/>
            <person name="Hauser-Hahn I."/>
            <person name="Vaupel M."/>
            <person name="Koopmann E."/>
            <person name="Friedrich G."/>
            <person name="Voss H."/>
            <person name="Schluter T."/>
            <person name="Margolis J."/>
            <person name="Platt D."/>
            <person name="Swimmer C."/>
            <person name="Gnirke A."/>
            <person name="Chen F."/>
            <person name="Vysotskaia V."/>
            <person name="Mannhaupt G."/>
            <person name="Guldener U."/>
            <person name="Munsterkotter M."/>
            <person name="Haase D."/>
            <person name="Oesterheld M."/>
            <person name="Mewes H.W."/>
            <person name="Mauceli E.W."/>
            <person name="DeCaprio D."/>
            <person name="Wade C.M."/>
            <person name="Butler J."/>
            <person name="Young S."/>
            <person name="Jaffe D.B."/>
            <person name="Calvo S."/>
            <person name="Nusbaum C."/>
            <person name="Galagan J."/>
            <person name="Birren B.W."/>
        </authorList>
    </citation>
    <scope>NUCLEOTIDE SEQUENCE [LARGE SCALE GENOMIC DNA]</scope>
    <source>
        <strain evidence="6">DSM 14603 / FGSC 9021 / UM521</strain>
    </source>
</reference>
<keyword evidence="3" id="KW-0472">Membrane</keyword>
<feature type="region of interest" description="Disordered" evidence="4">
    <location>
        <begin position="1"/>
        <end position="31"/>
    </location>
</feature>
<dbReference type="Pfam" id="PF08690">
    <property type="entry name" value="GET2"/>
    <property type="match status" value="2"/>
</dbReference>
<dbReference type="Proteomes" id="UP000000561">
    <property type="component" value="Chromosome 18"/>
</dbReference>
<dbReference type="InterPro" id="IPR028143">
    <property type="entry name" value="Get2/sif1"/>
</dbReference>
<evidence type="ECO:0000313" key="5">
    <source>
        <dbReference type="EMBL" id="KIS66481.1"/>
    </source>
</evidence>
<dbReference type="EMBL" id="CM003157">
    <property type="protein sequence ID" value="KIS66481.1"/>
    <property type="molecule type" value="Genomic_DNA"/>
</dbReference>
<keyword evidence="1" id="KW-0812">Transmembrane</keyword>
<accession>A0A0D1DRF0</accession>
<dbReference type="GeneID" id="23565360"/>
<evidence type="ECO:0000256" key="2">
    <source>
        <dbReference type="ARBA" id="ARBA00022989"/>
    </source>
</evidence>
<dbReference type="GO" id="GO:0006890">
    <property type="term" value="P:retrograde vesicle-mediated transport, Golgi to endoplasmic reticulum"/>
    <property type="evidence" value="ECO:0000318"/>
    <property type="project" value="GO_Central"/>
</dbReference>
<dbReference type="eggNOG" id="ENOG502S7Q0">
    <property type="taxonomic scope" value="Eukaryota"/>
</dbReference>
<dbReference type="VEuPathDB" id="FungiDB:UMAG_05475"/>
<dbReference type="AlphaFoldDB" id="A0A0D1DRF0"/>
<dbReference type="InParanoid" id="A0A0D1DRF0"/>
<dbReference type="OrthoDB" id="5393181at2759"/>
<dbReference type="RefSeq" id="XP_011391811.1">
    <property type="nucleotide sequence ID" value="XM_011393509.1"/>
</dbReference>
<proteinExistence type="predicted"/>
<dbReference type="PANTHER" id="PTHR28263">
    <property type="entry name" value="GOLGI TO ER TRAFFIC PROTEIN 2"/>
    <property type="match status" value="1"/>
</dbReference>
<dbReference type="KEGG" id="uma:UMAG_05475"/>
<protein>
    <recommendedName>
        <fullName evidence="7">Golgi to ER traffic protein 2</fullName>
    </recommendedName>
</protein>
<feature type="region of interest" description="Disordered" evidence="4">
    <location>
        <begin position="45"/>
        <end position="67"/>
    </location>
</feature>
<evidence type="ECO:0000256" key="1">
    <source>
        <dbReference type="ARBA" id="ARBA00022692"/>
    </source>
</evidence>
<keyword evidence="2" id="KW-1133">Transmembrane helix</keyword>
<feature type="compositionally biased region" description="Polar residues" evidence="4">
    <location>
        <begin position="1"/>
        <end position="11"/>
    </location>
</feature>
<evidence type="ECO:0008006" key="7">
    <source>
        <dbReference type="Google" id="ProtNLM"/>
    </source>
</evidence>
<dbReference type="PANTHER" id="PTHR28263:SF1">
    <property type="entry name" value="GOLGI TO ER TRAFFIC PROTEIN 2"/>
    <property type="match status" value="1"/>
</dbReference>
<dbReference type="STRING" id="237631.A0A0D1DRF0"/>
<organism evidence="5 6">
    <name type="scientific">Mycosarcoma maydis</name>
    <name type="common">Corn smut fungus</name>
    <name type="synonym">Ustilago maydis</name>
    <dbReference type="NCBI Taxonomy" id="5270"/>
    <lineage>
        <taxon>Eukaryota</taxon>
        <taxon>Fungi</taxon>
        <taxon>Dikarya</taxon>
        <taxon>Basidiomycota</taxon>
        <taxon>Ustilaginomycotina</taxon>
        <taxon>Ustilaginomycetes</taxon>
        <taxon>Ustilaginales</taxon>
        <taxon>Ustilaginaceae</taxon>
        <taxon>Mycosarcoma</taxon>
    </lineage>
</organism>
<evidence type="ECO:0000313" key="6">
    <source>
        <dbReference type="Proteomes" id="UP000000561"/>
    </source>
</evidence>
<gene>
    <name evidence="5" type="ORF">UMAG_05475</name>
</gene>
<sequence>MSDTAPSTEQALASVSRSRSPSAAPVDAAEAARLKREARKARILSKGSDRLARITNTGRGEGASAYLNDNTTSLPCTPAARPAAAASAPAAVAVADDDDPLEVDISTLPPRQNRLEGDEAPNPFGMFGGGLNGTSGQNPMEALMAMMQGGLGGPGAGGADGAPGGQADMSGLPPQLAAMMQQFGAAPGAAGGAAGLRRATATKSTAERCFDVLQAVLVLALAVFAVKSSLVDLDRSGVMPPTMGDSTTSGGATLAPTLVQRWAALGYQQPRPIEWSTISARLPLFWIFVSLEVVLQASRILMFSRKSPPPPSLLSTLTSMLPIRNLHLALTLAAKYVALLNALVNDVCLLAFVFGSSVLWSSWMLGGTAMLDHTVNTLVHNEL</sequence>
<keyword evidence="6" id="KW-1185">Reference proteome</keyword>
<evidence type="ECO:0000256" key="3">
    <source>
        <dbReference type="ARBA" id="ARBA00023136"/>
    </source>
</evidence>
<dbReference type="OMA" id="NGMKYLQ"/>
<feature type="compositionally biased region" description="Low complexity" evidence="4">
    <location>
        <begin position="13"/>
        <end position="29"/>
    </location>
</feature>
<evidence type="ECO:0000256" key="4">
    <source>
        <dbReference type="SAM" id="MobiDB-lite"/>
    </source>
</evidence>
<name>A0A0D1DRF0_MYCMD</name>